<reference evidence="2" key="1">
    <citation type="journal article" date="2020" name="Nat. Commun.">
        <title>Genome sequence of the cluster root forming white lupin.</title>
        <authorList>
            <person name="Hufnagel B."/>
            <person name="Marques A."/>
            <person name="Soriano A."/>
            <person name="Marques L."/>
            <person name="Divol F."/>
            <person name="Doumas P."/>
            <person name="Sallet E."/>
            <person name="Mancinotti D."/>
            <person name="Carrere S."/>
            <person name="Marande W."/>
            <person name="Arribat S."/>
            <person name="Keller J."/>
            <person name="Huneau C."/>
            <person name="Blein T."/>
            <person name="Aime D."/>
            <person name="Laguerre M."/>
            <person name="Taylor J."/>
            <person name="Schubert V."/>
            <person name="Nelson M."/>
            <person name="Geu-Flores F."/>
            <person name="Crespi M."/>
            <person name="Gallardo-Guerrero K."/>
            <person name="Delaux P.-M."/>
            <person name="Salse J."/>
            <person name="Berges H."/>
            <person name="Guyot R."/>
            <person name="Gouzy J."/>
            <person name="Peret B."/>
        </authorList>
    </citation>
    <scope>NUCLEOTIDE SEQUENCE [LARGE SCALE GENOMIC DNA]</scope>
    <source>
        <strain evidence="2">cv. Amiga</strain>
    </source>
</reference>
<gene>
    <name evidence="1" type="ORF">Lalb_Chr08g0237191</name>
</gene>
<dbReference type="EMBL" id="WOCE01000008">
    <property type="protein sequence ID" value="KAE9608578.1"/>
    <property type="molecule type" value="Genomic_DNA"/>
</dbReference>
<organism evidence="1 2">
    <name type="scientific">Lupinus albus</name>
    <name type="common">White lupine</name>
    <name type="synonym">Lupinus termis</name>
    <dbReference type="NCBI Taxonomy" id="3870"/>
    <lineage>
        <taxon>Eukaryota</taxon>
        <taxon>Viridiplantae</taxon>
        <taxon>Streptophyta</taxon>
        <taxon>Embryophyta</taxon>
        <taxon>Tracheophyta</taxon>
        <taxon>Spermatophyta</taxon>
        <taxon>Magnoliopsida</taxon>
        <taxon>eudicotyledons</taxon>
        <taxon>Gunneridae</taxon>
        <taxon>Pentapetalae</taxon>
        <taxon>rosids</taxon>
        <taxon>fabids</taxon>
        <taxon>Fabales</taxon>
        <taxon>Fabaceae</taxon>
        <taxon>Papilionoideae</taxon>
        <taxon>50 kb inversion clade</taxon>
        <taxon>genistoids sensu lato</taxon>
        <taxon>core genistoids</taxon>
        <taxon>Genisteae</taxon>
        <taxon>Lupinus</taxon>
    </lineage>
</organism>
<protein>
    <submittedName>
        <fullName evidence="1">Uncharacterized protein</fullName>
    </submittedName>
</protein>
<evidence type="ECO:0000313" key="1">
    <source>
        <dbReference type="EMBL" id="KAE9608578.1"/>
    </source>
</evidence>
<accession>A0A6A4Q3Z3</accession>
<proteinExistence type="predicted"/>
<sequence length="42" mass="4917">MLINLVLFKKMQITNLLDINQVGDYGGFHFSESDLWANFLRN</sequence>
<evidence type="ECO:0000313" key="2">
    <source>
        <dbReference type="Proteomes" id="UP000447434"/>
    </source>
</evidence>
<dbReference type="Proteomes" id="UP000447434">
    <property type="component" value="Chromosome 8"/>
</dbReference>
<dbReference type="AlphaFoldDB" id="A0A6A4Q3Z3"/>
<keyword evidence="2" id="KW-1185">Reference proteome</keyword>
<name>A0A6A4Q3Z3_LUPAL</name>
<comment type="caution">
    <text evidence="1">The sequence shown here is derived from an EMBL/GenBank/DDBJ whole genome shotgun (WGS) entry which is preliminary data.</text>
</comment>